<dbReference type="PANTHER" id="PTHR39188">
    <property type="entry name" value="MEMBRANE-ASSOCIATED ZINC METALLOPROTEASE M50B"/>
    <property type="match status" value="1"/>
</dbReference>
<dbReference type="AlphaFoldDB" id="A0A937FDN9"/>
<feature type="transmembrane region" description="Helical" evidence="12">
    <location>
        <begin position="182"/>
        <end position="203"/>
    </location>
</feature>
<feature type="transmembrane region" description="Helical" evidence="12">
    <location>
        <begin position="43"/>
        <end position="64"/>
    </location>
</feature>
<dbReference type="EMBL" id="JAESWA010000019">
    <property type="protein sequence ID" value="MBL4931354.1"/>
    <property type="molecule type" value="Genomic_DNA"/>
</dbReference>
<comment type="cofactor">
    <cofactor evidence="1">
        <name>Zn(2+)</name>
        <dbReference type="ChEBI" id="CHEBI:29105"/>
    </cofactor>
</comment>
<comment type="similarity">
    <text evidence="3">Belongs to the peptidase M50B family.</text>
</comment>
<keyword evidence="6" id="KW-0479">Metal-binding</keyword>
<dbReference type="CDD" id="cd06160">
    <property type="entry name" value="S2P-M50_like_2"/>
    <property type="match status" value="1"/>
</dbReference>
<feature type="transmembrane region" description="Helical" evidence="12">
    <location>
        <begin position="154"/>
        <end position="175"/>
    </location>
</feature>
<dbReference type="GO" id="GO:0046872">
    <property type="term" value="F:metal ion binding"/>
    <property type="evidence" value="ECO:0007669"/>
    <property type="project" value="UniProtKB-KW"/>
</dbReference>
<evidence type="ECO:0000256" key="9">
    <source>
        <dbReference type="ARBA" id="ARBA00022989"/>
    </source>
</evidence>
<evidence type="ECO:0000256" key="5">
    <source>
        <dbReference type="ARBA" id="ARBA00022692"/>
    </source>
</evidence>
<gene>
    <name evidence="14" type="ORF">JK634_06015</name>
</gene>
<evidence type="ECO:0000259" key="13">
    <source>
        <dbReference type="Pfam" id="PF02163"/>
    </source>
</evidence>
<accession>A0A937FDN9</accession>
<dbReference type="GO" id="GO:0008237">
    <property type="term" value="F:metallopeptidase activity"/>
    <property type="evidence" value="ECO:0007669"/>
    <property type="project" value="UniProtKB-KW"/>
</dbReference>
<evidence type="ECO:0000256" key="8">
    <source>
        <dbReference type="ARBA" id="ARBA00022833"/>
    </source>
</evidence>
<evidence type="ECO:0000256" key="4">
    <source>
        <dbReference type="ARBA" id="ARBA00022670"/>
    </source>
</evidence>
<keyword evidence="9 12" id="KW-1133">Transmembrane helix</keyword>
<evidence type="ECO:0000256" key="12">
    <source>
        <dbReference type="SAM" id="Phobius"/>
    </source>
</evidence>
<evidence type="ECO:0000256" key="2">
    <source>
        <dbReference type="ARBA" id="ARBA00004141"/>
    </source>
</evidence>
<keyword evidence="4 14" id="KW-0645">Protease</keyword>
<keyword evidence="15" id="KW-1185">Reference proteome</keyword>
<keyword evidence="7" id="KW-0378">Hydrolase</keyword>
<dbReference type="GO" id="GO:0016020">
    <property type="term" value="C:membrane"/>
    <property type="evidence" value="ECO:0007669"/>
    <property type="project" value="UniProtKB-SubCell"/>
</dbReference>
<feature type="transmembrane region" description="Helical" evidence="12">
    <location>
        <begin position="266"/>
        <end position="287"/>
    </location>
</feature>
<organism evidence="14 15">
    <name type="scientific">Clostridium paridis</name>
    <dbReference type="NCBI Taxonomy" id="2803863"/>
    <lineage>
        <taxon>Bacteria</taxon>
        <taxon>Bacillati</taxon>
        <taxon>Bacillota</taxon>
        <taxon>Clostridia</taxon>
        <taxon>Eubacteriales</taxon>
        <taxon>Clostridiaceae</taxon>
        <taxon>Clostridium</taxon>
    </lineage>
</organism>
<keyword evidence="11 12" id="KW-0472">Membrane</keyword>
<sequence>METSENSYDAIEINKYHKTDLLKDTEDKSKDLINKSKSNKGKLGIVGIILAILVKAKGLLLLILSKFKILMLVFKLGNFTATLLSMLFMFIIYGKVYGIAFGVGFVLLLFFHEMGHFIMAKRLGVDVSLPLFIPFVGAFIRLKEQPKNVEEEAKIAIAGPLFGSFIAFICLGFYLVTKDDFLLALSYAGCFINLFNLIPIYPLDGGRVASAISPFLWFLGIPIAIIAIFVSFNPVMLLILLLGIIQLVNRKKNNSNLYYDLEPYERVVFAIEYFGLILLLGMTISFISK</sequence>
<evidence type="ECO:0000256" key="7">
    <source>
        <dbReference type="ARBA" id="ARBA00022801"/>
    </source>
</evidence>
<dbReference type="PANTHER" id="PTHR39188:SF3">
    <property type="entry name" value="STAGE IV SPORULATION PROTEIN FB"/>
    <property type="match status" value="1"/>
</dbReference>
<evidence type="ECO:0000256" key="6">
    <source>
        <dbReference type="ARBA" id="ARBA00022723"/>
    </source>
</evidence>
<dbReference type="Pfam" id="PF02163">
    <property type="entry name" value="Peptidase_M50"/>
    <property type="match status" value="1"/>
</dbReference>
<reference evidence="14" key="1">
    <citation type="submission" date="2021-01" db="EMBL/GenBank/DDBJ databases">
        <title>Genome public.</title>
        <authorList>
            <person name="Liu C."/>
            <person name="Sun Q."/>
        </authorList>
    </citation>
    <scope>NUCLEOTIDE SEQUENCE</scope>
    <source>
        <strain evidence="14">YIM B02565</strain>
    </source>
</reference>
<feature type="transmembrane region" description="Helical" evidence="12">
    <location>
        <begin position="215"/>
        <end position="245"/>
    </location>
</feature>
<keyword evidence="10" id="KW-0482">Metalloprotease</keyword>
<keyword evidence="8" id="KW-0862">Zinc</keyword>
<feature type="transmembrane region" description="Helical" evidence="12">
    <location>
        <begin position="84"/>
        <end position="111"/>
    </location>
</feature>
<keyword evidence="5 12" id="KW-0812">Transmembrane</keyword>
<dbReference type="GO" id="GO:0006508">
    <property type="term" value="P:proteolysis"/>
    <property type="evidence" value="ECO:0007669"/>
    <property type="project" value="UniProtKB-KW"/>
</dbReference>
<evidence type="ECO:0000256" key="10">
    <source>
        <dbReference type="ARBA" id="ARBA00023049"/>
    </source>
</evidence>
<feature type="transmembrane region" description="Helical" evidence="12">
    <location>
        <begin position="123"/>
        <end position="142"/>
    </location>
</feature>
<comment type="caution">
    <text evidence="14">The sequence shown here is derived from an EMBL/GenBank/DDBJ whole genome shotgun (WGS) entry which is preliminary data.</text>
</comment>
<name>A0A937FDN9_9CLOT</name>
<feature type="domain" description="Peptidase M50" evidence="13">
    <location>
        <begin position="101"/>
        <end position="176"/>
    </location>
</feature>
<proteinExistence type="inferred from homology"/>
<evidence type="ECO:0000313" key="14">
    <source>
        <dbReference type="EMBL" id="MBL4931354.1"/>
    </source>
</evidence>
<comment type="subcellular location">
    <subcellularLocation>
        <location evidence="2">Membrane</location>
        <topology evidence="2">Multi-pass membrane protein</topology>
    </subcellularLocation>
</comment>
<dbReference type="Proteomes" id="UP000623681">
    <property type="component" value="Unassembled WGS sequence"/>
</dbReference>
<evidence type="ECO:0000313" key="15">
    <source>
        <dbReference type="Proteomes" id="UP000623681"/>
    </source>
</evidence>
<dbReference type="InterPro" id="IPR008915">
    <property type="entry name" value="Peptidase_M50"/>
</dbReference>
<evidence type="ECO:0000256" key="3">
    <source>
        <dbReference type="ARBA" id="ARBA00007931"/>
    </source>
</evidence>
<protein>
    <submittedName>
        <fullName evidence="14">Site-2 protease family protein</fullName>
    </submittedName>
</protein>
<evidence type="ECO:0000256" key="11">
    <source>
        <dbReference type="ARBA" id="ARBA00023136"/>
    </source>
</evidence>
<evidence type="ECO:0000256" key="1">
    <source>
        <dbReference type="ARBA" id="ARBA00001947"/>
    </source>
</evidence>